<proteinExistence type="predicted"/>
<dbReference type="AlphaFoldDB" id="A0A7M3T5T5"/>
<dbReference type="RefSeq" id="WP_165102176.1">
    <property type="nucleotide sequence ID" value="NZ_CP049056.1"/>
</dbReference>
<feature type="chain" id="PRO_5029649957" evidence="1">
    <location>
        <begin position="20"/>
        <end position="159"/>
    </location>
</feature>
<feature type="signal peptide" evidence="1">
    <location>
        <begin position="1"/>
        <end position="19"/>
    </location>
</feature>
<sequence length="159" mass="17124">MKPASLAVLFALAAGPVSAGELFSGTHTYRPDYEQWNPVPAAGWWTATMVGEYEAVSGPIPAGRIECRGGGYWNKSIREANGVCVFGEASDTWMLRYRATEIDRASRTTAGYMPIGEWTVLAGTGRYNGMTGSGTYLAEGAVAEGGKYRTRWEGEVTIP</sequence>
<dbReference type="EMBL" id="CP049056">
    <property type="protein sequence ID" value="QIE57366.1"/>
    <property type="molecule type" value="Genomic_DNA"/>
</dbReference>
<keyword evidence="3" id="KW-1185">Reference proteome</keyword>
<dbReference type="Proteomes" id="UP000503336">
    <property type="component" value="Chromosome"/>
</dbReference>
<organism evidence="2 3">
    <name type="scientific">Pikeienuella piscinae</name>
    <dbReference type="NCBI Taxonomy" id="2748098"/>
    <lineage>
        <taxon>Bacteria</taxon>
        <taxon>Pseudomonadati</taxon>
        <taxon>Pseudomonadota</taxon>
        <taxon>Alphaproteobacteria</taxon>
        <taxon>Rhodobacterales</taxon>
        <taxon>Paracoccaceae</taxon>
        <taxon>Pikeienuella</taxon>
    </lineage>
</organism>
<dbReference type="KEGG" id="hdh:G5B40_19120"/>
<evidence type="ECO:0000313" key="3">
    <source>
        <dbReference type="Proteomes" id="UP000503336"/>
    </source>
</evidence>
<accession>A0A7M3T5T5</accession>
<evidence type="ECO:0000313" key="2">
    <source>
        <dbReference type="EMBL" id="QIE57366.1"/>
    </source>
</evidence>
<keyword evidence="1" id="KW-0732">Signal</keyword>
<reference evidence="2 3" key="1">
    <citation type="submission" date="2020-02" db="EMBL/GenBank/DDBJ databases">
        <title>complete genome sequence of Rhodobacteraceae bacterium.</title>
        <authorList>
            <person name="Park J."/>
            <person name="Kim Y.-S."/>
            <person name="Kim K.-H."/>
        </authorList>
    </citation>
    <scope>NUCLEOTIDE SEQUENCE [LARGE SCALE GENOMIC DNA]</scope>
    <source>
        <strain evidence="2 3">RR4-56</strain>
    </source>
</reference>
<protein>
    <submittedName>
        <fullName evidence="2">Uncharacterized protein</fullName>
    </submittedName>
</protein>
<name>A0A7M3T5T5_9RHOB</name>
<evidence type="ECO:0000256" key="1">
    <source>
        <dbReference type="SAM" id="SignalP"/>
    </source>
</evidence>
<gene>
    <name evidence="2" type="ORF">G5B40_19120</name>
</gene>